<keyword evidence="1" id="KW-0472">Membrane</keyword>
<gene>
    <name evidence="2" type="ORF">MOO44_03785</name>
</gene>
<sequence>MIKYLILRFGRPSIMLFALMSGVIYYLLVRLPYPADADLTPLPLILKGGLIFYPICEVDFKRTPFCDFDAVWSEFESAIIEPEKHARYIAWYLRLLFSVPVFTAAFMWGPLLIIVEIRDYLKHKHQIN</sequence>
<reference evidence="2" key="1">
    <citation type="journal article" date="2022" name="Int. J. Syst. Evol. Microbiol.">
        <title>Apilactobacillus apisilvae sp. nov., Nicolia spurrieriana gen. nov. sp. nov., Bombilactobacillus folatiphilus sp. nov. and Bombilactobacillus thymidiniphilus sp. nov., four new lactic acid bacterial isolates from stingless bees Tetragonula carbonaria and Austroplebeia australis.</title>
        <authorList>
            <person name="Oliphant S.A."/>
            <person name="Watson-Haigh N.S."/>
            <person name="Sumby K.M."/>
            <person name="Gardner J."/>
            <person name="Groom S."/>
            <person name="Jiranek V."/>
        </authorList>
    </citation>
    <scope>NUCLEOTIDE SEQUENCE</scope>
    <source>
        <strain evidence="2">SGEP1_A5</strain>
    </source>
</reference>
<dbReference type="KEGG" id="lbe:MOO44_03785"/>
<name>A0A976RSY7_9LACO</name>
<organism evidence="2 3">
    <name type="scientific">Nicoliella spurrieriana</name>
    <dbReference type="NCBI Taxonomy" id="2925830"/>
    <lineage>
        <taxon>Bacteria</taxon>
        <taxon>Bacillati</taxon>
        <taxon>Bacillota</taxon>
        <taxon>Bacilli</taxon>
        <taxon>Lactobacillales</taxon>
        <taxon>Lactobacillaceae</taxon>
        <taxon>Nicoliella</taxon>
    </lineage>
</organism>
<keyword evidence="1" id="KW-0812">Transmembrane</keyword>
<protein>
    <submittedName>
        <fullName evidence="2">Uncharacterized protein</fullName>
    </submittedName>
</protein>
<dbReference type="AlphaFoldDB" id="A0A976RSY7"/>
<proteinExistence type="predicted"/>
<dbReference type="EMBL" id="CP093361">
    <property type="protein sequence ID" value="UQS87288.1"/>
    <property type="molecule type" value="Genomic_DNA"/>
</dbReference>
<keyword evidence="1" id="KW-1133">Transmembrane helix</keyword>
<keyword evidence="3" id="KW-1185">Reference proteome</keyword>
<feature type="transmembrane region" description="Helical" evidence="1">
    <location>
        <begin position="12"/>
        <end position="33"/>
    </location>
</feature>
<feature type="transmembrane region" description="Helical" evidence="1">
    <location>
        <begin position="91"/>
        <end position="115"/>
    </location>
</feature>
<dbReference type="Proteomes" id="UP000831181">
    <property type="component" value="Chromosome"/>
</dbReference>
<evidence type="ECO:0000313" key="3">
    <source>
        <dbReference type="Proteomes" id="UP000831181"/>
    </source>
</evidence>
<evidence type="ECO:0000313" key="2">
    <source>
        <dbReference type="EMBL" id="UQS87288.1"/>
    </source>
</evidence>
<evidence type="ECO:0000256" key="1">
    <source>
        <dbReference type="SAM" id="Phobius"/>
    </source>
</evidence>
<accession>A0A976RSY7</accession>